<evidence type="ECO:0000313" key="3">
    <source>
        <dbReference type="Proteomes" id="UP000887159"/>
    </source>
</evidence>
<dbReference type="AlphaFoldDB" id="A0A8X6SFB8"/>
<dbReference type="Proteomes" id="UP000887159">
    <property type="component" value="Unassembled WGS sequence"/>
</dbReference>
<protein>
    <submittedName>
        <fullName evidence="2">Uncharacterized protein</fullName>
    </submittedName>
</protein>
<organism evidence="2 3">
    <name type="scientific">Trichonephila clavipes</name>
    <name type="common">Golden silk orbweaver</name>
    <name type="synonym">Nephila clavipes</name>
    <dbReference type="NCBI Taxonomy" id="2585209"/>
    <lineage>
        <taxon>Eukaryota</taxon>
        <taxon>Metazoa</taxon>
        <taxon>Ecdysozoa</taxon>
        <taxon>Arthropoda</taxon>
        <taxon>Chelicerata</taxon>
        <taxon>Arachnida</taxon>
        <taxon>Araneae</taxon>
        <taxon>Araneomorphae</taxon>
        <taxon>Entelegynae</taxon>
        <taxon>Araneoidea</taxon>
        <taxon>Nephilidae</taxon>
        <taxon>Trichonephila</taxon>
    </lineage>
</organism>
<keyword evidence="3" id="KW-1185">Reference proteome</keyword>
<accession>A0A8X6SFB8</accession>
<evidence type="ECO:0000256" key="1">
    <source>
        <dbReference type="SAM" id="MobiDB-lite"/>
    </source>
</evidence>
<proteinExistence type="predicted"/>
<sequence>MFQKKKFVTPIDTADFRRVRLGFEYIWCTYMWDFPRPRSYQRTNERRGKMSQRGLDAQVGNPPLLKQIDQPGTGRVGTSCPMFKGE</sequence>
<name>A0A8X6SFB8_TRICX</name>
<feature type="region of interest" description="Disordered" evidence="1">
    <location>
        <begin position="43"/>
        <end position="86"/>
    </location>
</feature>
<gene>
    <name evidence="2" type="ORF">TNCV_4934801</name>
</gene>
<evidence type="ECO:0000313" key="2">
    <source>
        <dbReference type="EMBL" id="GFY12191.1"/>
    </source>
</evidence>
<comment type="caution">
    <text evidence="2">The sequence shown here is derived from an EMBL/GenBank/DDBJ whole genome shotgun (WGS) entry which is preliminary data.</text>
</comment>
<dbReference type="EMBL" id="BMAU01021311">
    <property type="protein sequence ID" value="GFY12191.1"/>
    <property type="molecule type" value="Genomic_DNA"/>
</dbReference>
<reference evidence="2" key="1">
    <citation type="submission" date="2020-08" db="EMBL/GenBank/DDBJ databases">
        <title>Multicomponent nature underlies the extraordinary mechanical properties of spider dragline silk.</title>
        <authorList>
            <person name="Kono N."/>
            <person name="Nakamura H."/>
            <person name="Mori M."/>
            <person name="Yoshida Y."/>
            <person name="Ohtoshi R."/>
            <person name="Malay A.D."/>
            <person name="Moran D.A.P."/>
            <person name="Tomita M."/>
            <person name="Numata K."/>
            <person name="Arakawa K."/>
        </authorList>
    </citation>
    <scope>NUCLEOTIDE SEQUENCE</scope>
</reference>